<evidence type="ECO:0000256" key="2">
    <source>
        <dbReference type="ARBA" id="ARBA00022692"/>
    </source>
</evidence>
<dbReference type="Gene3D" id="1.10.287.1260">
    <property type="match status" value="1"/>
</dbReference>
<dbReference type="STRING" id="1231392.OCGS_2290"/>
<evidence type="ECO:0000259" key="7">
    <source>
        <dbReference type="Pfam" id="PF00924"/>
    </source>
</evidence>
<dbReference type="OrthoDB" id="9792218at2"/>
<keyword evidence="2 5" id="KW-0812">Transmembrane</keyword>
<dbReference type="AlphaFoldDB" id="K2H7G4"/>
<dbReference type="Proteomes" id="UP000006765">
    <property type="component" value="Unassembled WGS sequence"/>
</dbReference>
<evidence type="ECO:0000313" key="8">
    <source>
        <dbReference type="EMBL" id="EKE43558.1"/>
    </source>
</evidence>
<protein>
    <recommendedName>
        <fullName evidence="7">Mechanosensitive ion channel MscS domain-containing protein</fullName>
    </recommendedName>
</protein>
<organism evidence="8 9">
    <name type="scientific">Oceaniovalibus guishaninsula JLT2003</name>
    <dbReference type="NCBI Taxonomy" id="1231392"/>
    <lineage>
        <taxon>Bacteria</taxon>
        <taxon>Pseudomonadati</taxon>
        <taxon>Pseudomonadota</taxon>
        <taxon>Alphaproteobacteria</taxon>
        <taxon>Rhodobacterales</taxon>
        <taxon>Roseobacteraceae</taxon>
        <taxon>Oceaniovalibus</taxon>
    </lineage>
</organism>
<gene>
    <name evidence="8" type="ORF">OCGS_2290</name>
</gene>
<dbReference type="eggNOG" id="COG0668">
    <property type="taxonomic scope" value="Bacteria"/>
</dbReference>
<proteinExistence type="predicted"/>
<evidence type="ECO:0000256" key="4">
    <source>
        <dbReference type="ARBA" id="ARBA00023136"/>
    </source>
</evidence>
<feature type="transmembrane region" description="Helical" evidence="5">
    <location>
        <begin position="347"/>
        <end position="364"/>
    </location>
</feature>
<evidence type="ECO:0000256" key="1">
    <source>
        <dbReference type="ARBA" id="ARBA00004370"/>
    </source>
</evidence>
<dbReference type="PANTHER" id="PTHR30566:SF25">
    <property type="entry name" value="INNER MEMBRANE PROTEIN"/>
    <property type="match status" value="1"/>
</dbReference>
<accession>K2H7G4</accession>
<dbReference type="GO" id="GO:0016020">
    <property type="term" value="C:membrane"/>
    <property type="evidence" value="ECO:0007669"/>
    <property type="project" value="UniProtKB-SubCell"/>
</dbReference>
<feature type="domain" description="Mechanosensitive ion channel MscS" evidence="7">
    <location>
        <begin position="392"/>
        <end position="458"/>
    </location>
</feature>
<keyword evidence="3 5" id="KW-1133">Transmembrane helix</keyword>
<keyword evidence="9" id="KW-1185">Reference proteome</keyword>
<feature type="transmembrane region" description="Helical" evidence="5">
    <location>
        <begin position="217"/>
        <end position="238"/>
    </location>
</feature>
<dbReference type="SUPFAM" id="SSF50182">
    <property type="entry name" value="Sm-like ribonucleoproteins"/>
    <property type="match status" value="1"/>
</dbReference>
<dbReference type="PANTHER" id="PTHR30566">
    <property type="entry name" value="YNAI-RELATED MECHANOSENSITIVE ION CHANNEL"/>
    <property type="match status" value="1"/>
</dbReference>
<comment type="caution">
    <text evidence="8">The sequence shown here is derived from an EMBL/GenBank/DDBJ whole genome shotgun (WGS) entry which is preliminary data.</text>
</comment>
<comment type="subcellular location">
    <subcellularLocation>
        <location evidence="1">Membrane</location>
    </subcellularLocation>
</comment>
<name>K2H7G4_9RHOB</name>
<feature type="transmembrane region" description="Helical" evidence="5">
    <location>
        <begin position="259"/>
        <end position="280"/>
    </location>
</feature>
<dbReference type="InterPro" id="IPR010920">
    <property type="entry name" value="LSM_dom_sf"/>
</dbReference>
<dbReference type="Pfam" id="PF00924">
    <property type="entry name" value="MS_channel_2nd"/>
    <property type="match status" value="1"/>
</dbReference>
<evidence type="ECO:0000256" key="3">
    <source>
        <dbReference type="ARBA" id="ARBA00022989"/>
    </source>
</evidence>
<dbReference type="PATRIC" id="fig|1231392.3.peg.2302"/>
<keyword evidence="4 5" id="KW-0472">Membrane</keyword>
<sequence length="563" mass="61100">MTRCAASTVRPVIRLAIVVVLCLAGTVAAAQQSDAGDGPRGTWFVLDTLNAGLPAPDGRIDRDTPQGAVESYLDALGDGDSLLAAHMLNLNGIPRDAQASVGPRLARQLQTILERRAILSWRALLERPDALDSQQSSNAALAGQPRRSLLLGVLELQNREVAIRLNRVRVGDSDPVWVFSERTVSQIPRLYAAHGPSPLERALPESLKAKTPIGLRVWEVIGIPVVIVLAVIVGRLVHRPFAALEYRVGQGWPRMVARSLHWPLVIAAVTTVILTAGLHVFTVSGIVASVLTPLVVIGYVVAVLLFLVEVIDTILEYIVTFDTDRLEDRDNSDYRTLATVLSGGRRLLIVIVLLVGLGVVLSEANVFRSLGFSLLASAGALTVIFGFAGRQVLGNIMASLQIALNRSARIGDQVIYEGHWCTVERIHFTYVQLKIWTGNRLVVPVSRFVSDDFENWTHSDAAMTVTFKLTLAHKADLDALRDSFHKAVADDPDVTDADAAKMIVYSQDAFGPVVRFQAPAADPKSGWAMECRLREAVLAAARRIEDETGRPMLPQGGLDDMAG</sequence>
<dbReference type="InterPro" id="IPR006685">
    <property type="entry name" value="MscS_channel_2nd"/>
</dbReference>
<keyword evidence="6" id="KW-0732">Signal</keyword>
<evidence type="ECO:0000256" key="6">
    <source>
        <dbReference type="SAM" id="SignalP"/>
    </source>
</evidence>
<evidence type="ECO:0000313" key="9">
    <source>
        <dbReference type="Proteomes" id="UP000006765"/>
    </source>
</evidence>
<feature type="transmembrane region" description="Helical" evidence="5">
    <location>
        <begin position="370"/>
        <end position="389"/>
    </location>
</feature>
<feature type="signal peptide" evidence="6">
    <location>
        <begin position="1"/>
        <end position="30"/>
    </location>
</feature>
<dbReference type="GO" id="GO:0008381">
    <property type="term" value="F:mechanosensitive monoatomic ion channel activity"/>
    <property type="evidence" value="ECO:0007669"/>
    <property type="project" value="UniProtKB-ARBA"/>
</dbReference>
<dbReference type="Gene3D" id="2.30.30.60">
    <property type="match status" value="1"/>
</dbReference>
<dbReference type="EMBL" id="AMGO01000052">
    <property type="protein sequence ID" value="EKE43558.1"/>
    <property type="molecule type" value="Genomic_DNA"/>
</dbReference>
<feature type="chain" id="PRO_5003860477" description="Mechanosensitive ion channel MscS domain-containing protein" evidence="6">
    <location>
        <begin position="31"/>
        <end position="563"/>
    </location>
</feature>
<dbReference type="InterPro" id="IPR023408">
    <property type="entry name" value="MscS_beta-dom_sf"/>
</dbReference>
<reference evidence="8 9" key="1">
    <citation type="journal article" date="2012" name="J. Bacteriol.">
        <title>Draft Genome Sequence of Oceaniovalibus guishaninsula JLT2003T.</title>
        <authorList>
            <person name="Tang K."/>
            <person name="Liu K."/>
            <person name="Jiao N."/>
        </authorList>
    </citation>
    <scope>NUCLEOTIDE SEQUENCE [LARGE SCALE GENOMIC DNA]</scope>
    <source>
        <strain evidence="8 9">JLT2003</strain>
    </source>
</reference>
<evidence type="ECO:0000256" key="5">
    <source>
        <dbReference type="SAM" id="Phobius"/>
    </source>
</evidence>
<dbReference type="RefSeq" id="WP_007427442.1">
    <property type="nucleotide sequence ID" value="NZ_AMGO01000052.1"/>
</dbReference>
<feature type="transmembrane region" description="Helical" evidence="5">
    <location>
        <begin position="286"/>
        <end position="308"/>
    </location>
</feature>